<dbReference type="InterPro" id="IPR001810">
    <property type="entry name" value="F-box_dom"/>
</dbReference>
<dbReference type="AlphaFoldDB" id="S8ACJ3"/>
<name>S8ACJ3_DACHA</name>
<proteinExistence type="predicted"/>
<evidence type="ECO:0000313" key="3">
    <source>
        <dbReference type="Proteomes" id="UP000015100"/>
    </source>
</evidence>
<comment type="caution">
    <text evidence="2">The sequence shown here is derived from an EMBL/GenBank/DDBJ whole genome shotgun (WGS) entry which is preliminary data.</text>
</comment>
<dbReference type="HOGENOM" id="CLU_478137_0_0_1"/>
<dbReference type="EMBL" id="AQGS01000285">
    <property type="protein sequence ID" value="EPS40649.1"/>
    <property type="molecule type" value="Genomic_DNA"/>
</dbReference>
<reference evidence="3" key="2">
    <citation type="submission" date="2013-04" db="EMBL/GenBank/DDBJ databases">
        <title>Genomic mechanisms accounting for the adaptation to parasitism in nematode-trapping fungi.</title>
        <authorList>
            <person name="Ahren D.G."/>
        </authorList>
    </citation>
    <scope>NUCLEOTIDE SEQUENCE [LARGE SCALE GENOMIC DNA]</scope>
    <source>
        <strain evidence="3">CBS 200.50</strain>
    </source>
</reference>
<dbReference type="PROSITE" id="PS50181">
    <property type="entry name" value="FBOX"/>
    <property type="match status" value="1"/>
</dbReference>
<reference evidence="2 3" key="1">
    <citation type="journal article" date="2013" name="PLoS Genet.">
        <title>Genomic mechanisms accounting for the adaptation to parasitism in nematode-trapping fungi.</title>
        <authorList>
            <person name="Meerupati T."/>
            <person name="Andersson K.M."/>
            <person name="Friman E."/>
            <person name="Kumar D."/>
            <person name="Tunlid A."/>
            <person name="Ahren D."/>
        </authorList>
    </citation>
    <scope>NUCLEOTIDE SEQUENCE [LARGE SCALE GENOMIC DNA]</scope>
    <source>
        <strain evidence="2 3">CBS 200.50</strain>
    </source>
</reference>
<dbReference type="Proteomes" id="UP000015100">
    <property type="component" value="Unassembled WGS sequence"/>
</dbReference>
<dbReference type="OMA" id="RGANDHA"/>
<dbReference type="Pfam" id="PF12937">
    <property type="entry name" value="F-box-like"/>
    <property type="match status" value="1"/>
</dbReference>
<evidence type="ECO:0000313" key="2">
    <source>
        <dbReference type="EMBL" id="EPS40649.1"/>
    </source>
</evidence>
<dbReference type="SUPFAM" id="SSF81383">
    <property type="entry name" value="F-box domain"/>
    <property type="match status" value="1"/>
</dbReference>
<protein>
    <recommendedName>
        <fullName evidence="1">F-box domain-containing protein</fullName>
    </recommendedName>
</protein>
<keyword evidence="3" id="KW-1185">Reference proteome</keyword>
<sequence>MSRLQLLPSELVSQILSYVETPQDLMSIGLTCKFLYDFVTPLFYKTLMVALRSDRAPEKRAIETAFSNLRAQWVRHVRQIEIVHYFHEAELGPWHLGIPSTAEIEESVDYGLGYRYHERVKAGREYFNTFLLEKLIAKIPEGQLKAFSFEKRFLQDCYAVDVTFSTLLALNQYQNALTELSVVLNEHLAIDCKVFHFPHLKFFKFSAQSYGSENEFHCIYNLLHSCQNTLEELHCLAESQVNPFLDLEDPNVFGETWEIWQRCNKCGQSGPSRRKIELNRLKRWKSETMDLKFFDMLHENGVIKNSPVVNFTRRQGPNSLAMYSQSSTLNIDELFPLTQTPPNEGLGLQNYLQTFSGLTKIAVKAFQGRQFGIGWLDGLKNHADSLRQIHVRLFGMQFPLQSLEYLGQMCRNLELVATEMETGGLPGCLFNKAAFPRLKYFHNSTELGDPNWTVAPGLGADQLLGQVYNNLWRESKAGMLSGSLSIVCFGVRPSMRTGEILQGCAFLIQRGANDHAGEQWIGTEGTVDHKELRVSVRKIAALEYADMMERFGGHPDLY</sequence>
<feature type="domain" description="F-box" evidence="1">
    <location>
        <begin position="1"/>
        <end position="47"/>
    </location>
</feature>
<accession>S8ACJ3</accession>
<evidence type="ECO:0000259" key="1">
    <source>
        <dbReference type="PROSITE" id="PS50181"/>
    </source>
</evidence>
<dbReference type="InterPro" id="IPR036047">
    <property type="entry name" value="F-box-like_dom_sf"/>
</dbReference>
<dbReference type="SMART" id="SM00256">
    <property type="entry name" value="FBOX"/>
    <property type="match status" value="1"/>
</dbReference>
<organism evidence="2 3">
    <name type="scientific">Dactylellina haptotyla (strain CBS 200.50)</name>
    <name type="common">Nematode-trapping fungus</name>
    <name type="synonym">Monacrosporium haptotylum</name>
    <dbReference type="NCBI Taxonomy" id="1284197"/>
    <lineage>
        <taxon>Eukaryota</taxon>
        <taxon>Fungi</taxon>
        <taxon>Dikarya</taxon>
        <taxon>Ascomycota</taxon>
        <taxon>Pezizomycotina</taxon>
        <taxon>Orbiliomycetes</taxon>
        <taxon>Orbiliales</taxon>
        <taxon>Orbiliaceae</taxon>
        <taxon>Dactylellina</taxon>
    </lineage>
</organism>
<dbReference type="OrthoDB" id="5273330at2759"/>
<gene>
    <name evidence="2" type="ORF">H072_5444</name>
</gene>